<reference evidence="2" key="1">
    <citation type="journal article" date="2023" name="Mol. Plant Microbe Interact.">
        <title>Elucidating the Obligate Nature and Biological Capacity of an Invasive Fungal Corn Pathogen.</title>
        <authorList>
            <person name="MacCready J.S."/>
            <person name="Roggenkamp E.M."/>
            <person name="Gdanetz K."/>
            <person name="Chilvers M.I."/>
        </authorList>
    </citation>
    <scope>NUCLEOTIDE SEQUENCE</scope>
    <source>
        <strain evidence="2">PM02</strain>
    </source>
</reference>
<gene>
    <name evidence="2" type="ORF">P8C59_000481</name>
</gene>
<dbReference type="InterPro" id="IPR011051">
    <property type="entry name" value="RmlC_Cupin_sf"/>
</dbReference>
<proteinExistence type="predicted"/>
<dbReference type="InterPro" id="IPR053146">
    <property type="entry name" value="QDO-like"/>
</dbReference>
<accession>A0AAD9M8W7</accession>
<evidence type="ECO:0000259" key="1">
    <source>
        <dbReference type="Pfam" id="PF07883"/>
    </source>
</evidence>
<dbReference type="PANTHER" id="PTHR36440:SF1">
    <property type="entry name" value="PUTATIVE (AFU_ORTHOLOGUE AFUA_8G07350)-RELATED"/>
    <property type="match status" value="1"/>
</dbReference>
<dbReference type="InterPro" id="IPR014710">
    <property type="entry name" value="RmlC-like_jellyroll"/>
</dbReference>
<comment type="caution">
    <text evidence="2">The sequence shown here is derived from an EMBL/GenBank/DDBJ whole genome shotgun (WGS) entry which is preliminary data.</text>
</comment>
<protein>
    <recommendedName>
        <fullName evidence="1">Cupin type-2 domain-containing protein</fullName>
    </recommendedName>
</protein>
<dbReference type="SUPFAM" id="SSF51182">
    <property type="entry name" value="RmlC-like cupins"/>
    <property type="match status" value="1"/>
</dbReference>
<dbReference type="Gene3D" id="2.60.120.10">
    <property type="entry name" value="Jelly Rolls"/>
    <property type="match status" value="1"/>
</dbReference>
<keyword evidence="3" id="KW-1185">Reference proteome</keyword>
<name>A0AAD9M8W7_9PEZI</name>
<dbReference type="CDD" id="cd02208">
    <property type="entry name" value="cupin_RmlC-like"/>
    <property type="match status" value="1"/>
</dbReference>
<evidence type="ECO:0000313" key="2">
    <source>
        <dbReference type="EMBL" id="KAK2066690.1"/>
    </source>
</evidence>
<dbReference type="AlphaFoldDB" id="A0AAD9M8W7"/>
<dbReference type="PANTHER" id="PTHR36440">
    <property type="entry name" value="PUTATIVE (AFU_ORTHOLOGUE AFUA_8G07350)-RELATED"/>
    <property type="match status" value="1"/>
</dbReference>
<sequence length="176" mass="19125">MAEPQKSQTPKALAAPTKQPILIRAQDALDKIDIGPLKGRILEDGSNTDNRSSTAIFTLPAGQPGPPPMWHEMHDETIYVVSGRLRFHLAGGVTTDAGPGDCMVFPVRTSGTFSNASADEEAVYLIHFTPGYFIHYIRLMGQLLAEGVELTPQLMKEAAARYATVMDEELAAKMRG</sequence>
<dbReference type="Pfam" id="PF07883">
    <property type="entry name" value="Cupin_2"/>
    <property type="match status" value="1"/>
</dbReference>
<dbReference type="Proteomes" id="UP001217918">
    <property type="component" value="Unassembled WGS sequence"/>
</dbReference>
<feature type="domain" description="Cupin type-2" evidence="1">
    <location>
        <begin position="56"/>
        <end position="125"/>
    </location>
</feature>
<dbReference type="EMBL" id="JAQQPM010000001">
    <property type="protein sequence ID" value="KAK2066690.1"/>
    <property type="molecule type" value="Genomic_DNA"/>
</dbReference>
<organism evidence="2 3">
    <name type="scientific">Phyllachora maydis</name>
    <dbReference type="NCBI Taxonomy" id="1825666"/>
    <lineage>
        <taxon>Eukaryota</taxon>
        <taxon>Fungi</taxon>
        <taxon>Dikarya</taxon>
        <taxon>Ascomycota</taxon>
        <taxon>Pezizomycotina</taxon>
        <taxon>Sordariomycetes</taxon>
        <taxon>Sordariomycetidae</taxon>
        <taxon>Phyllachorales</taxon>
        <taxon>Phyllachoraceae</taxon>
        <taxon>Phyllachora</taxon>
    </lineage>
</organism>
<dbReference type="InterPro" id="IPR013096">
    <property type="entry name" value="Cupin_2"/>
</dbReference>
<evidence type="ECO:0000313" key="3">
    <source>
        <dbReference type="Proteomes" id="UP001217918"/>
    </source>
</evidence>